<gene>
    <name evidence="1" type="ORF">BN997_03119</name>
</gene>
<dbReference type="STRING" id="545501.BN997_03119"/>
<reference evidence="1 2" key="1">
    <citation type="submission" date="2014-11" db="EMBL/GenBank/DDBJ databases">
        <authorList>
            <person name="Urmite Genomes Urmite Genomes"/>
        </authorList>
    </citation>
    <scope>NUCLEOTIDE SEQUENCE [LARGE SCALE GENOMIC DNA]</scope>
    <source>
        <strain evidence="1 2">Oc5</strain>
    </source>
</reference>
<dbReference type="OrthoDB" id="9802328at2"/>
<keyword evidence="1" id="KW-0032">Aminotransferase</keyword>
<accession>A0A0A1MCX4</accession>
<dbReference type="Gene3D" id="3.40.640.10">
    <property type="entry name" value="Type I PLP-dependent aspartate aminotransferase-like (Major domain)"/>
    <property type="match status" value="1"/>
</dbReference>
<dbReference type="AlphaFoldDB" id="A0A0A1MCX4"/>
<dbReference type="GO" id="GO:0004069">
    <property type="term" value="F:L-aspartate:2-oxoglutarate aminotransferase activity"/>
    <property type="evidence" value="ECO:0007669"/>
    <property type="project" value="InterPro"/>
</dbReference>
<name>A0A0A1MCX4_9BACI</name>
<dbReference type="Proteomes" id="UP000040453">
    <property type="component" value="Unassembled WGS sequence"/>
</dbReference>
<dbReference type="InterPro" id="IPR015421">
    <property type="entry name" value="PyrdxlP-dep_Trfase_major"/>
</dbReference>
<dbReference type="PANTHER" id="PTHR43799:SF1">
    <property type="entry name" value="ASPARTATE AMINOTRANSFERASE"/>
    <property type="match status" value="1"/>
</dbReference>
<dbReference type="InterPro" id="IPR015422">
    <property type="entry name" value="PyrdxlP-dep_Trfase_small"/>
</dbReference>
<proteinExistence type="predicted"/>
<dbReference type="InterPro" id="IPR024551">
    <property type="entry name" value="AspAT_Ic"/>
</dbReference>
<dbReference type="CDD" id="cd00609">
    <property type="entry name" value="AAT_like"/>
    <property type="match status" value="1"/>
</dbReference>
<evidence type="ECO:0000313" key="2">
    <source>
        <dbReference type="Proteomes" id="UP000040453"/>
    </source>
</evidence>
<dbReference type="SUPFAM" id="SSF53383">
    <property type="entry name" value="PLP-dependent transferases"/>
    <property type="match status" value="1"/>
</dbReference>
<dbReference type="Pfam" id="PF12897">
    <property type="entry name" value="Asp_aminotransf"/>
    <property type="match status" value="1"/>
</dbReference>
<protein>
    <submittedName>
        <fullName evidence="1">Putative aminotransferase/MSMEI_6121</fullName>
    </submittedName>
</protein>
<keyword evidence="1" id="KW-0808">Transferase</keyword>
<dbReference type="RefSeq" id="WP_042533506.1">
    <property type="nucleotide sequence ID" value="NZ_CDGG01000001.1"/>
</dbReference>
<dbReference type="InterPro" id="IPR015424">
    <property type="entry name" value="PyrdxlP-dep_Trfase"/>
</dbReference>
<organism evidence="1 2">
    <name type="scientific">Oceanobacillus oncorhynchi</name>
    <dbReference type="NCBI Taxonomy" id="545501"/>
    <lineage>
        <taxon>Bacteria</taxon>
        <taxon>Bacillati</taxon>
        <taxon>Bacillota</taxon>
        <taxon>Bacilli</taxon>
        <taxon>Bacillales</taxon>
        <taxon>Bacillaceae</taxon>
        <taxon>Oceanobacillus</taxon>
    </lineage>
</organism>
<dbReference type="Gene3D" id="3.90.1150.10">
    <property type="entry name" value="Aspartate Aminotransferase, domain 1"/>
    <property type="match status" value="1"/>
</dbReference>
<keyword evidence="2" id="KW-1185">Reference proteome</keyword>
<dbReference type="PANTHER" id="PTHR43799">
    <property type="entry name" value="AMINOTRANSFERASE, PUTATIVE-RELATED"/>
    <property type="match status" value="1"/>
</dbReference>
<dbReference type="EMBL" id="CDGG01000001">
    <property type="protein sequence ID" value="CEI83215.1"/>
    <property type="molecule type" value="Genomic_DNA"/>
</dbReference>
<sequence>MSTLQQMDHSSLQHLHEKTKKELDAIKKENLSLNMARGKPSAEQLQLSLELLDSVTSKNIGDNFSVLNYGMVDGLPEAKALFKDLLEVDTEEILIGGNASLNIMHDLISKALIKGVIDSETPWGKEDAIKFICPVPGYDRHFTICEQYDIEMISVEMLNDGPDMDKVEELVRNDASIKGMWSVPKYSNPEGITYSDEVVERLAKMETKAKDFKIFWDNAYAIHDLTDHPPKLKNILEACKKHGNPNRVFMFASTSKMTFPGSGVAVVAASRENISFIKEQLSVQTIGPDKVNQLRHVRFFENYSNLLEHMKKHAEIMKPKFDAVIEILHSKLDSYGIATWAEPDGGYFISLDTMDGCASEVIHLAKEAGVTLTGAGAAFPYGKDPRDRNIRIAPSFPSLEEVEKAIDVLCTCIILVSTKKLL</sequence>
<evidence type="ECO:0000313" key="1">
    <source>
        <dbReference type="EMBL" id="CEI83215.1"/>
    </source>
</evidence>